<feature type="active site" evidence="9">
    <location>
        <position position="160"/>
    </location>
</feature>
<dbReference type="Proteomes" id="UP000250242">
    <property type="component" value="Unassembled WGS sequence"/>
</dbReference>
<protein>
    <recommendedName>
        <fullName evidence="9">Lipoprotein signal peptidase</fullName>
        <ecNumber evidence="9">3.4.23.36</ecNumber>
    </recommendedName>
    <alternativeName>
        <fullName evidence="9">Prolipoprotein signal peptidase</fullName>
    </alternativeName>
    <alternativeName>
        <fullName evidence="9">Signal peptidase II</fullName>
        <shortName evidence="9">SPase II</shortName>
    </alternativeName>
</protein>
<feature type="transmembrane region" description="Helical" evidence="9">
    <location>
        <begin position="152"/>
        <end position="172"/>
    </location>
</feature>
<dbReference type="GeneID" id="93428339"/>
<dbReference type="UniPathway" id="UPA00665"/>
<evidence type="ECO:0000256" key="11">
    <source>
        <dbReference type="RuleBase" id="RU004181"/>
    </source>
</evidence>
<dbReference type="HAMAP" id="MF_00161">
    <property type="entry name" value="LspA"/>
    <property type="match status" value="1"/>
</dbReference>
<evidence type="ECO:0000256" key="7">
    <source>
        <dbReference type="ARBA" id="ARBA00022989"/>
    </source>
</evidence>
<dbReference type="PROSITE" id="PS00855">
    <property type="entry name" value="SPASE_II"/>
    <property type="match status" value="1"/>
</dbReference>
<evidence type="ECO:0000256" key="4">
    <source>
        <dbReference type="ARBA" id="ARBA00022692"/>
    </source>
</evidence>
<feature type="transmembrane region" description="Helical" evidence="9">
    <location>
        <begin position="87"/>
        <end position="107"/>
    </location>
</feature>
<dbReference type="GO" id="GO:0005886">
    <property type="term" value="C:plasma membrane"/>
    <property type="evidence" value="ECO:0007669"/>
    <property type="project" value="UniProtKB-SubCell"/>
</dbReference>
<evidence type="ECO:0000313" key="13">
    <source>
        <dbReference type="Proteomes" id="UP000250242"/>
    </source>
</evidence>
<dbReference type="KEGG" id="our:CEQ07_04025"/>
<feature type="transmembrane region" description="Helical" evidence="9">
    <location>
        <begin position="62"/>
        <end position="81"/>
    </location>
</feature>
<dbReference type="AlphaFoldDB" id="A0A2X1ULZ7"/>
<evidence type="ECO:0000256" key="1">
    <source>
        <dbReference type="ARBA" id="ARBA00006139"/>
    </source>
</evidence>
<feature type="active site" evidence="9">
    <location>
        <position position="142"/>
    </location>
</feature>
<dbReference type="Pfam" id="PF01252">
    <property type="entry name" value="Peptidase_A8"/>
    <property type="match status" value="1"/>
</dbReference>
<keyword evidence="5 9" id="KW-0064">Aspartyl protease</keyword>
<organism evidence="12 13">
    <name type="scientific">Oligella urethralis</name>
    <dbReference type="NCBI Taxonomy" id="90245"/>
    <lineage>
        <taxon>Bacteria</taxon>
        <taxon>Pseudomonadati</taxon>
        <taxon>Pseudomonadota</taxon>
        <taxon>Betaproteobacteria</taxon>
        <taxon>Burkholderiales</taxon>
        <taxon>Alcaligenaceae</taxon>
        <taxon>Oligella</taxon>
    </lineage>
</organism>
<dbReference type="GO" id="GO:0004190">
    <property type="term" value="F:aspartic-type endopeptidase activity"/>
    <property type="evidence" value="ECO:0007669"/>
    <property type="project" value="UniProtKB-UniRule"/>
</dbReference>
<evidence type="ECO:0000256" key="9">
    <source>
        <dbReference type="HAMAP-Rule" id="MF_00161"/>
    </source>
</evidence>
<keyword evidence="2 9" id="KW-1003">Cell membrane</keyword>
<evidence type="ECO:0000256" key="8">
    <source>
        <dbReference type="ARBA" id="ARBA00023136"/>
    </source>
</evidence>
<sequence length="184" mass="20939">MPKPAESQAQTLSAHKKPTATLAQSHWPLSRWLVIAAVLIVLDQLSKWYFELNFQFAERLNILPFFDFILVYNTGAAFSFLANHGGWQRWFFAALSLIASAVIIYLLRRNPAKSLFNLALTLILAGALGNLIDRLLLGHVIDFLLFYWGDRYFPAFNLADCFITVGAGLLILDELLRIRRQKQV</sequence>
<dbReference type="PANTHER" id="PTHR33695:SF1">
    <property type="entry name" value="LIPOPROTEIN SIGNAL PEPTIDASE"/>
    <property type="match status" value="1"/>
</dbReference>
<comment type="catalytic activity">
    <reaction evidence="9 10">
        <text>Release of signal peptides from bacterial membrane prolipoproteins. Hydrolyzes -Xaa-Yaa-Zaa-|-(S,diacylglyceryl)Cys-, in which Xaa is hydrophobic (preferably Leu), and Yaa (Ala or Ser) and Zaa (Gly or Ala) have small, neutral side chains.</text>
        <dbReference type="EC" id="3.4.23.36"/>
    </reaction>
</comment>
<name>A0A2X1ULZ7_9BURK</name>
<dbReference type="PRINTS" id="PR00781">
    <property type="entry name" value="LIPOSIGPTASE"/>
</dbReference>
<dbReference type="GO" id="GO:0006508">
    <property type="term" value="P:proteolysis"/>
    <property type="evidence" value="ECO:0007669"/>
    <property type="project" value="UniProtKB-KW"/>
</dbReference>
<proteinExistence type="inferred from homology"/>
<dbReference type="EC" id="3.4.23.36" evidence="9"/>
<keyword evidence="4 9" id="KW-0812">Transmembrane</keyword>
<evidence type="ECO:0000256" key="2">
    <source>
        <dbReference type="ARBA" id="ARBA00022475"/>
    </source>
</evidence>
<keyword evidence="6 9" id="KW-0378">Hydrolase</keyword>
<gene>
    <name evidence="9 12" type="primary">lspA</name>
    <name evidence="12" type="ORF">NCTC11009_01426</name>
</gene>
<keyword evidence="12" id="KW-0449">Lipoprotein</keyword>
<evidence type="ECO:0000256" key="10">
    <source>
        <dbReference type="RuleBase" id="RU000594"/>
    </source>
</evidence>
<feature type="transmembrane region" description="Helical" evidence="9">
    <location>
        <begin position="114"/>
        <end position="132"/>
    </location>
</feature>
<keyword evidence="7 9" id="KW-1133">Transmembrane helix</keyword>
<evidence type="ECO:0000256" key="3">
    <source>
        <dbReference type="ARBA" id="ARBA00022670"/>
    </source>
</evidence>
<dbReference type="PANTHER" id="PTHR33695">
    <property type="entry name" value="LIPOPROTEIN SIGNAL PEPTIDASE"/>
    <property type="match status" value="1"/>
</dbReference>
<comment type="subcellular location">
    <subcellularLocation>
        <location evidence="9">Cell membrane</location>
        <topology evidence="9">Multi-pass membrane protein</topology>
    </subcellularLocation>
</comment>
<keyword evidence="8 9" id="KW-0472">Membrane</keyword>
<dbReference type="NCBIfam" id="TIGR00077">
    <property type="entry name" value="lspA"/>
    <property type="match status" value="1"/>
</dbReference>
<comment type="pathway">
    <text evidence="9">Protein modification; lipoprotein biosynthesis (signal peptide cleavage).</text>
</comment>
<reference evidence="12 13" key="1">
    <citation type="submission" date="2018-06" db="EMBL/GenBank/DDBJ databases">
        <authorList>
            <consortium name="Pathogen Informatics"/>
            <person name="Doyle S."/>
        </authorList>
    </citation>
    <scope>NUCLEOTIDE SEQUENCE [LARGE SCALE GENOMIC DNA]</scope>
    <source>
        <strain evidence="12 13">NCTC11009</strain>
    </source>
</reference>
<comment type="similarity">
    <text evidence="1 9 11">Belongs to the peptidase A8 family.</text>
</comment>
<accession>A0A2X1ULZ7</accession>
<evidence type="ECO:0000313" key="12">
    <source>
        <dbReference type="EMBL" id="SPY08202.1"/>
    </source>
</evidence>
<dbReference type="EMBL" id="UATH01000001">
    <property type="protein sequence ID" value="SPY08202.1"/>
    <property type="molecule type" value="Genomic_DNA"/>
</dbReference>
<comment type="function">
    <text evidence="9 10">This protein specifically catalyzes the removal of signal peptides from prolipoproteins.</text>
</comment>
<evidence type="ECO:0000256" key="6">
    <source>
        <dbReference type="ARBA" id="ARBA00022801"/>
    </source>
</evidence>
<keyword evidence="3 9" id="KW-0645">Protease</keyword>
<dbReference type="RefSeq" id="WP_018025736.1">
    <property type="nucleotide sequence ID" value="NZ_CAMQFR010000010.1"/>
</dbReference>
<dbReference type="InterPro" id="IPR001872">
    <property type="entry name" value="Peptidase_A8"/>
</dbReference>
<evidence type="ECO:0000256" key="5">
    <source>
        <dbReference type="ARBA" id="ARBA00022750"/>
    </source>
</evidence>